<organism evidence="1 2">
    <name type="scientific">Sporothrix stenoceras</name>
    <dbReference type="NCBI Taxonomy" id="5173"/>
    <lineage>
        <taxon>Eukaryota</taxon>
        <taxon>Fungi</taxon>
        <taxon>Dikarya</taxon>
        <taxon>Ascomycota</taxon>
        <taxon>Pezizomycotina</taxon>
        <taxon>Sordariomycetes</taxon>
        <taxon>Sordariomycetidae</taxon>
        <taxon>Ophiostomatales</taxon>
        <taxon>Ophiostomataceae</taxon>
        <taxon>Sporothrix</taxon>
    </lineage>
</organism>
<dbReference type="Proteomes" id="UP001583186">
    <property type="component" value="Unassembled WGS sequence"/>
</dbReference>
<gene>
    <name evidence="1" type="ORF">Sste5346_007693</name>
</gene>
<evidence type="ECO:0008006" key="3">
    <source>
        <dbReference type="Google" id="ProtNLM"/>
    </source>
</evidence>
<dbReference type="SUPFAM" id="SSF53649">
    <property type="entry name" value="Alkaline phosphatase-like"/>
    <property type="match status" value="1"/>
</dbReference>
<dbReference type="EMBL" id="JAWCUI010000053">
    <property type="protein sequence ID" value="KAL1891429.1"/>
    <property type="molecule type" value="Genomic_DNA"/>
</dbReference>
<proteinExistence type="predicted"/>
<name>A0ABR3YSW0_9PEZI</name>
<evidence type="ECO:0000313" key="2">
    <source>
        <dbReference type="Proteomes" id="UP001583186"/>
    </source>
</evidence>
<evidence type="ECO:0000313" key="1">
    <source>
        <dbReference type="EMBL" id="KAL1891429.1"/>
    </source>
</evidence>
<protein>
    <recommendedName>
        <fullName evidence="3">Sulfatase N-terminal domain-containing protein</fullName>
    </recommendedName>
</protein>
<sequence length="255" mass="27791">MKADSLHAGAALLAGLAAAKQPNILFILADDVHAPVAPHGDVHFPSGHGEDSFQSARATRYGYGAASHAAPNNTYKGLRVIGDTYNLDYSVWCTNETELYNLVKDPYEVRNLQDANGRHATQANALRIAGHSLDQIMSRLDALLVVLKTFVREMCREPRRALHPQGDVTSLHDSLAPHFDAFYASKPRVHFTKCELGYIAESEGPNYVNQFGGGIHHGYIPSNAKAVPRSDAAASGYDCKAVTDLGPQHRISMWT</sequence>
<dbReference type="InterPro" id="IPR017850">
    <property type="entry name" value="Alkaline_phosphatase_core_sf"/>
</dbReference>
<reference evidence="1 2" key="1">
    <citation type="journal article" date="2024" name="IMA Fungus">
        <title>IMA Genome - F19 : A genome assembly and annotation guide to empower mycologists, including annotated draft genome sequences of Ceratocystis pirilliformis, Diaporthe australafricana, Fusarium ophioides, Paecilomyces lecythidis, and Sporothrix stenoceras.</title>
        <authorList>
            <person name="Aylward J."/>
            <person name="Wilson A.M."/>
            <person name="Visagie C.M."/>
            <person name="Spraker J."/>
            <person name="Barnes I."/>
            <person name="Buitendag C."/>
            <person name="Ceriani C."/>
            <person name="Del Mar Angel L."/>
            <person name="du Plessis D."/>
            <person name="Fuchs T."/>
            <person name="Gasser K."/>
            <person name="Kramer D."/>
            <person name="Li W."/>
            <person name="Munsamy K."/>
            <person name="Piso A."/>
            <person name="Price J.L."/>
            <person name="Sonnekus B."/>
            <person name="Thomas C."/>
            <person name="van der Nest A."/>
            <person name="van Dijk A."/>
            <person name="van Heerden A."/>
            <person name="van Vuuren N."/>
            <person name="Yilmaz N."/>
            <person name="Duong T.A."/>
            <person name="van der Merwe N.A."/>
            <person name="Wingfield M.J."/>
            <person name="Wingfield B.D."/>
        </authorList>
    </citation>
    <scope>NUCLEOTIDE SEQUENCE [LARGE SCALE GENOMIC DNA]</scope>
    <source>
        <strain evidence="1 2">CMW 5346</strain>
    </source>
</reference>
<keyword evidence="2" id="KW-1185">Reference proteome</keyword>
<accession>A0ABR3YSW0</accession>
<comment type="caution">
    <text evidence="1">The sequence shown here is derived from an EMBL/GenBank/DDBJ whole genome shotgun (WGS) entry which is preliminary data.</text>
</comment>
<dbReference type="Gene3D" id="3.40.720.10">
    <property type="entry name" value="Alkaline Phosphatase, subunit A"/>
    <property type="match status" value="1"/>
</dbReference>